<dbReference type="EC" id="3.1.2.22" evidence="2"/>
<dbReference type="InterPro" id="IPR029058">
    <property type="entry name" value="AB_hydrolase_fold"/>
</dbReference>
<dbReference type="GO" id="GO:0005739">
    <property type="term" value="C:mitochondrion"/>
    <property type="evidence" value="ECO:0007669"/>
    <property type="project" value="UniProtKB-SubCell"/>
</dbReference>
<dbReference type="SUPFAM" id="SSF53474">
    <property type="entry name" value="alpha/beta-Hydrolases"/>
    <property type="match status" value="1"/>
</dbReference>
<comment type="catalytic activity">
    <reaction evidence="12">
        <text>S-hexadecanoyl-L-cysteinyl-[protein] + H2O = L-cysteinyl-[protein] + hexadecanoate + H(+)</text>
        <dbReference type="Rhea" id="RHEA:19233"/>
        <dbReference type="Rhea" id="RHEA-COMP:10131"/>
        <dbReference type="Rhea" id="RHEA-COMP:11032"/>
        <dbReference type="ChEBI" id="CHEBI:7896"/>
        <dbReference type="ChEBI" id="CHEBI:15377"/>
        <dbReference type="ChEBI" id="CHEBI:15378"/>
        <dbReference type="ChEBI" id="CHEBI:29950"/>
        <dbReference type="ChEBI" id="CHEBI:74151"/>
        <dbReference type="EC" id="3.1.2.22"/>
    </reaction>
    <physiologicalReaction direction="left-to-right" evidence="12">
        <dbReference type="Rhea" id="RHEA:19234"/>
    </physiologicalReaction>
</comment>
<evidence type="ECO:0000256" key="10">
    <source>
        <dbReference type="ARBA" id="ARBA00042704"/>
    </source>
</evidence>
<evidence type="ECO:0000256" key="11">
    <source>
        <dbReference type="ARBA" id="ARBA00046047"/>
    </source>
</evidence>
<dbReference type="EMBL" id="JADGJD010001084">
    <property type="protein sequence ID" value="KAJ3046822.1"/>
    <property type="molecule type" value="Genomic_DNA"/>
</dbReference>
<keyword evidence="5" id="KW-0496">Mitochondrion</keyword>
<evidence type="ECO:0000256" key="9">
    <source>
        <dbReference type="ARBA" id="ARBA00042645"/>
    </source>
</evidence>
<evidence type="ECO:0000259" key="14">
    <source>
        <dbReference type="Pfam" id="PF00561"/>
    </source>
</evidence>
<keyword evidence="4" id="KW-0809">Transit peptide</keyword>
<evidence type="ECO:0000256" key="3">
    <source>
        <dbReference type="ARBA" id="ARBA00022801"/>
    </source>
</evidence>
<evidence type="ECO:0000313" key="16">
    <source>
        <dbReference type="Proteomes" id="UP001212841"/>
    </source>
</evidence>
<proteinExistence type="predicted"/>
<keyword evidence="3" id="KW-0378">Hydrolase</keyword>
<evidence type="ECO:0000256" key="1">
    <source>
        <dbReference type="ARBA" id="ARBA00004173"/>
    </source>
</evidence>
<reference evidence="15" key="1">
    <citation type="submission" date="2020-05" db="EMBL/GenBank/DDBJ databases">
        <title>Phylogenomic resolution of chytrid fungi.</title>
        <authorList>
            <person name="Stajich J.E."/>
            <person name="Amses K."/>
            <person name="Simmons R."/>
            <person name="Seto K."/>
            <person name="Myers J."/>
            <person name="Bonds A."/>
            <person name="Quandt C.A."/>
            <person name="Barry K."/>
            <person name="Liu P."/>
            <person name="Grigoriev I."/>
            <person name="Longcore J.E."/>
            <person name="James T.Y."/>
        </authorList>
    </citation>
    <scope>NUCLEOTIDE SEQUENCE</scope>
    <source>
        <strain evidence="15">JEL0318</strain>
    </source>
</reference>
<keyword evidence="16" id="KW-1185">Reference proteome</keyword>
<dbReference type="Pfam" id="PF00561">
    <property type="entry name" value="Abhydrolase_1"/>
    <property type="match status" value="1"/>
</dbReference>
<dbReference type="InterPro" id="IPR000073">
    <property type="entry name" value="AB_hydrolase_1"/>
</dbReference>
<dbReference type="AlphaFoldDB" id="A0AAD5SDK6"/>
<evidence type="ECO:0000256" key="6">
    <source>
        <dbReference type="ARBA" id="ARBA00039132"/>
    </source>
</evidence>
<dbReference type="Gene3D" id="3.40.50.1820">
    <property type="entry name" value="alpha/beta hydrolase"/>
    <property type="match status" value="1"/>
</dbReference>
<feature type="domain" description="AB hydrolase-1" evidence="14">
    <location>
        <begin position="34"/>
        <end position="170"/>
    </location>
</feature>
<evidence type="ECO:0000313" key="15">
    <source>
        <dbReference type="EMBL" id="KAJ3046822.1"/>
    </source>
</evidence>
<evidence type="ECO:0000256" key="2">
    <source>
        <dbReference type="ARBA" id="ARBA00012423"/>
    </source>
</evidence>
<comment type="catalytic activity">
    <reaction evidence="13">
        <text>mycophenolic acid O-acyl-beta-D-glucuronide + H2O = mycophenolate + D-glucuronate + H(+)</text>
        <dbReference type="Rhea" id="RHEA:34179"/>
        <dbReference type="ChEBI" id="CHEBI:15377"/>
        <dbReference type="ChEBI" id="CHEBI:15378"/>
        <dbReference type="ChEBI" id="CHEBI:58720"/>
        <dbReference type="ChEBI" id="CHEBI:62932"/>
        <dbReference type="ChEBI" id="CHEBI:66982"/>
        <dbReference type="EC" id="3.1.1.93"/>
    </reaction>
    <physiologicalReaction direction="left-to-right" evidence="13">
        <dbReference type="Rhea" id="RHEA:34180"/>
    </physiologicalReaction>
</comment>
<dbReference type="InterPro" id="IPR052382">
    <property type="entry name" value="ABHD10_acyl-thioesterase"/>
</dbReference>
<gene>
    <name evidence="15" type="ORF">HK097_000484</name>
</gene>
<dbReference type="GO" id="GO:0004553">
    <property type="term" value="F:hydrolase activity, hydrolyzing O-glycosyl compounds"/>
    <property type="evidence" value="ECO:0007669"/>
    <property type="project" value="TreeGrafter"/>
</dbReference>
<evidence type="ECO:0000256" key="5">
    <source>
        <dbReference type="ARBA" id="ARBA00023128"/>
    </source>
</evidence>
<comment type="subcellular location">
    <subcellularLocation>
        <location evidence="1">Mitochondrion</location>
    </subcellularLocation>
</comment>
<dbReference type="Proteomes" id="UP001212841">
    <property type="component" value="Unassembled WGS sequence"/>
</dbReference>
<name>A0AAD5SDK6_9FUNG</name>
<dbReference type="GO" id="GO:0102390">
    <property type="term" value="F:mycophenolic acid acyl-glucuronide esterase activity"/>
    <property type="evidence" value="ECO:0007669"/>
    <property type="project" value="UniProtKB-EC"/>
</dbReference>
<evidence type="ECO:0000256" key="12">
    <source>
        <dbReference type="ARBA" id="ARBA00047409"/>
    </source>
</evidence>
<sequence>MATISHLTRLAPLTGTIAYKHIIPTPPTTNPGILLINGFYSSFSASLKHTHLETHCHTRTLPYLTYDHYAHGLSSGKMEDFSISRAADDLFHILDSVALSDRPYIFVGSSMGLWLSLIAAKERPHRVAGIVGLGGAINFTEKFENEIPAAEMDRMRAESDEGLFSFWRRPSSYNPDGYIIGWKLLQDGKKCKIGTNFPVTCPIELIHGLNDADVPYEEAVNISHLVKSPNVTITLVKGGNHRLSTEQDLSLLSTILDRLTKSIYPSLQNSQ</sequence>
<dbReference type="EC" id="3.1.1.93" evidence="6"/>
<organism evidence="15 16">
    <name type="scientific">Rhizophlyctis rosea</name>
    <dbReference type="NCBI Taxonomy" id="64517"/>
    <lineage>
        <taxon>Eukaryota</taxon>
        <taxon>Fungi</taxon>
        <taxon>Fungi incertae sedis</taxon>
        <taxon>Chytridiomycota</taxon>
        <taxon>Chytridiomycota incertae sedis</taxon>
        <taxon>Chytridiomycetes</taxon>
        <taxon>Rhizophlyctidales</taxon>
        <taxon>Rhizophlyctidaceae</taxon>
        <taxon>Rhizophlyctis</taxon>
    </lineage>
</organism>
<protein>
    <recommendedName>
        <fullName evidence="7">Palmitoyl-protein thioesterase ABHD10, mitochondrial</fullName>
        <ecNumber evidence="6">3.1.1.93</ecNumber>
        <ecNumber evidence="2">3.1.2.22</ecNumber>
    </recommendedName>
    <alternativeName>
        <fullName evidence="9">Acyl-protein thioesterase ABHD10</fullName>
    </alternativeName>
    <alternativeName>
        <fullName evidence="10">Alpha/beta hydrolase domain-containing protein 10</fullName>
    </alternativeName>
    <alternativeName>
        <fullName evidence="8">Mycophenolic acid acyl-glucuronide esterase, mitochondrial</fullName>
    </alternativeName>
</protein>
<accession>A0AAD5SDK6</accession>
<evidence type="ECO:0000256" key="13">
    <source>
        <dbReference type="ARBA" id="ARBA00047972"/>
    </source>
</evidence>
<comment type="caution">
    <text evidence="15">The sequence shown here is derived from an EMBL/GenBank/DDBJ whole genome shotgun (WGS) entry which is preliminary data.</text>
</comment>
<dbReference type="PANTHER" id="PTHR16138:SF7">
    <property type="entry name" value="PALMITOYL-PROTEIN THIOESTERASE ABHD10, MITOCHONDRIAL"/>
    <property type="match status" value="1"/>
</dbReference>
<evidence type="ECO:0000256" key="8">
    <source>
        <dbReference type="ARBA" id="ARBA00041520"/>
    </source>
</evidence>
<comment type="function">
    <text evidence="11">Acts as an acyl-protein thioesterase that hydrolyzes fatty acids from acylated residues in proteins. Regulates the mitochondrial S-depalmitoylation of the nucleophilic active site residue of peroxiredoxin-5/PRDX5, a key antioxidant protein, therefore modulating mitochondrial antioxidant ability. Also catalyzes the deglucuronidation of mycophenolic acid acyl-glucuronide, an active metabolite of the immunosuppressant drug mycophenolate.</text>
</comment>
<evidence type="ECO:0000256" key="4">
    <source>
        <dbReference type="ARBA" id="ARBA00022946"/>
    </source>
</evidence>
<dbReference type="PANTHER" id="PTHR16138">
    <property type="entry name" value="MYCOPHENOLIC ACID ACYL-GLUCURONIDE ESTERASE, MITOCHONDRIAL"/>
    <property type="match status" value="1"/>
</dbReference>
<evidence type="ECO:0000256" key="7">
    <source>
        <dbReference type="ARBA" id="ARBA00039314"/>
    </source>
</evidence>
<dbReference type="GO" id="GO:0008474">
    <property type="term" value="F:palmitoyl-(protein) hydrolase activity"/>
    <property type="evidence" value="ECO:0007669"/>
    <property type="project" value="UniProtKB-EC"/>
</dbReference>